<feature type="compositionally biased region" description="Polar residues" evidence="1">
    <location>
        <begin position="1"/>
        <end position="11"/>
    </location>
</feature>
<reference evidence="2 3" key="1">
    <citation type="submission" date="2024-03" db="EMBL/GenBank/DDBJ databases">
        <title>The genome assembly and annotation of the cricket Gryllus longicercus Weissman &amp; Gray.</title>
        <authorList>
            <person name="Szrajer S."/>
            <person name="Gray D."/>
            <person name="Ylla G."/>
        </authorList>
    </citation>
    <scope>NUCLEOTIDE SEQUENCE [LARGE SCALE GENOMIC DNA]</scope>
    <source>
        <strain evidence="2">DAG 2021-001</strain>
        <tissue evidence="2">Whole body minus gut</tissue>
    </source>
</reference>
<name>A0AAN9W253_9ORTH</name>
<feature type="compositionally biased region" description="Basic and acidic residues" evidence="1">
    <location>
        <begin position="17"/>
        <end position="45"/>
    </location>
</feature>
<comment type="caution">
    <text evidence="2">The sequence shown here is derived from an EMBL/GenBank/DDBJ whole genome shotgun (WGS) entry which is preliminary data.</text>
</comment>
<dbReference type="EMBL" id="JAZDUA010000015">
    <property type="protein sequence ID" value="KAK7873281.1"/>
    <property type="molecule type" value="Genomic_DNA"/>
</dbReference>
<organism evidence="2 3">
    <name type="scientific">Gryllus longicercus</name>
    <dbReference type="NCBI Taxonomy" id="2509291"/>
    <lineage>
        <taxon>Eukaryota</taxon>
        <taxon>Metazoa</taxon>
        <taxon>Ecdysozoa</taxon>
        <taxon>Arthropoda</taxon>
        <taxon>Hexapoda</taxon>
        <taxon>Insecta</taxon>
        <taxon>Pterygota</taxon>
        <taxon>Neoptera</taxon>
        <taxon>Polyneoptera</taxon>
        <taxon>Orthoptera</taxon>
        <taxon>Ensifera</taxon>
        <taxon>Gryllidea</taxon>
        <taxon>Grylloidea</taxon>
        <taxon>Gryllidae</taxon>
        <taxon>Gryllinae</taxon>
        <taxon>Gryllus</taxon>
    </lineage>
</organism>
<evidence type="ECO:0000313" key="2">
    <source>
        <dbReference type="EMBL" id="KAK7873281.1"/>
    </source>
</evidence>
<protein>
    <submittedName>
        <fullName evidence="2">Uncharacterized protein</fullName>
    </submittedName>
</protein>
<evidence type="ECO:0000313" key="3">
    <source>
        <dbReference type="Proteomes" id="UP001378592"/>
    </source>
</evidence>
<gene>
    <name evidence="2" type="ORF">R5R35_011347</name>
</gene>
<accession>A0AAN9W253</accession>
<keyword evidence="3" id="KW-1185">Reference proteome</keyword>
<feature type="compositionally biased region" description="Basic and acidic residues" evidence="1">
    <location>
        <begin position="65"/>
        <end position="74"/>
    </location>
</feature>
<dbReference type="AlphaFoldDB" id="A0AAN9W253"/>
<evidence type="ECO:0000256" key="1">
    <source>
        <dbReference type="SAM" id="MobiDB-lite"/>
    </source>
</evidence>
<sequence length="472" mass="52181">MAATNVANVETAQPRAAPREYRGKPENQRDPRAKNAWKPKPEKSGPQRQKPSPLNAPPTLPPPTQRHDTSHEKVSTASPADSSVFAPGMSVRETVGRETFTPSAPALIDISRQTYSELVTDDSSLSKVILPEYLDYYATALLWMRIVTLKEKNAQPLTEAERELLLLVQSTPFALPEPLLLAVRSLGNITTGTKQHLYPEFPPLPVEVVGNHGGYYGPLAEPAAIPAPPPGVPPQPPPPPQEADLRHNLYEEIPCLGVLSTAIRRTVSNLPPGVYASDLTFRNQAPTNNLLGFRPLGHRRPEAKNLAFEVGITDAEFPAYPRNSGFSIDLLIALSNVLANTKTFKITQVVFSTLSEIGAQSQIVIERPLLTAATTNQPALRNEIQPTCLIRESESIFGSGVFFCLQLYKESLGQNHSSWSLFPEIPQQWVESRNQRRNNLPVHYRQPVFQAVSQHASSYRMNIIRSIVISNR</sequence>
<dbReference type="Proteomes" id="UP001378592">
    <property type="component" value="Unassembled WGS sequence"/>
</dbReference>
<feature type="region of interest" description="Disordered" evidence="1">
    <location>
        <begin position="1"/>
        <end position="87"/>
    </location>
</feature>
<proteinExistence type="predicted"/>
<feature type="compositionally biased region" description="Pro residues" evidence="1">
    <location>
        <begin position="54"/>
        <end position="64"/>
    </location>
</feature>